<evidence type="ECO:0008006" key="4">
    <source>
        <dbReference type="Google" id="ProtNLM"/>
    </source>
</evidence>
<feature type="compositionally biased region" description="Low complexity" evidence="1">
    <location>
        <begin position="157"/>
        <end position="179"/>
    </location>
</feature>
<feature type="compositionally biased region" description="Polar residues" evidence="1">
    <location>
        <begin position="181"/>
        <end position="190"/>
    </location>
</feature>
<dbReference type="EMBL" id="JAFIMR010000001">
    <property type="protein sequence ID" value="KAI1881485.1"/>
    <property type="molecule type" value="Genomic_DNA"/>
</dbReference>
<protein>
    <recommendedName>
        <fullName evidence="4">Ubiquitin carboxyl-terminal hydrolase 19</fullName>
    </recommendedName>
</protein>
<feature type="compositionally biased region" description="Polar residues" evidence="1">
    <location>
        <begin position="116"/>
        <end position="127"/>
    </location>
</feature>
<evidence type="ECO:0000313" key="2">
    <source>
        <dbReference type="EMBL" id="KAI1881485.1"/>
    </source>
</evidence>
<dbReference type="OrthoDB" id="5369841at2759"/>
<feature type="compositionally biased region" description="Polar residues" evidence="1">
    <location>
        <begin position="443"/>
        <end position="458"/>
    </location>
</feature>
<dbReference type="AlphaFoldDB" id="A0A9P9WYT1"/>
<feature type="compositionally biased region" description="Basic and acidic residues" evidence="1">
    <location>
        <begin position="459"/>
        <end position="473"/>
    </location>
</feature>
<name>A0A9P9WYT1_9PEZI</name>
<dbReference type="Proteomes" id="UP000829685">
    <property type="component" value="Unassembled WGS sequence"/>
</dbReference>
<feature type="region of interest" description="Disordered" evidence="1">
    <location>
        <begin position="89"/>
        <end position="199"/>
    </location>
</feature>
<proteinExistence type="predicted"/>
<evidence type="ECO:0000256" key="1">
    <source>
        <dbReference type="SAM" id="MobiDB-lite"/>
    </source>
</evidence>
<feature type="compositionally biased region" description="Low complexity" evidence="1">
    <location>
        <begin position="611"/>
        <end position="623"/>
    </location>
</feature>
<feature type="compositionally biased region" description="Polar residues" evidence="1">
    <location>
        <begin position="514"/>
        <end position="524"/>
    </location>
</feature>
<feature type="region of interest" description="Disordered" evidence="1">
    <location>
        <begin position="386"/>
        <end position="623"/>
    </location>
</feature>
<organism evidence="2 3">
    <name type="scientific">Neoarthrinium moseri</name>
    <dbReference type="NCBI Taxonomy" id="1658444"/>
    <lineage>
        <taxon>Eukaryota</taxon>
        <taxon>Fungi</taxon>
        <taxon>Dikarya</taxon>
        <taxon>Ascomycota</taxon>
        <taxon>Pezizomycotina</taxon>
        <taxon>Sordariomycetes</taxon>
        <taxon>Xylariomycetidae</taxon>
        <taxon>Amphisphaeriales</taxon>
        <taxon>Apiosporaceae</taxon>
        <taxon>Neoarthrinium</taxon>
    </lineage>
</organism>
<gene>
    <name evidence="2" type="ORF">JX265_000311</name>
</gene>
<feature type="compositionally biased region" description="Polar residues" evidence="1">
    <location>
        <begin position="586"/>
        <end position="598"/>
    </location>
</feature>
<reference evidence="2" key="1">
    <citation type="submission" date="2021-03" db="EMBL/GenBank/DDBJ databases">
        <title>Revisited historic fungal species revealed as producer of novel bioactive compounds through whole genome sequencing and comparative genomics.</title>
        <authorList>
            <person name="Vignolle G.A."/>
            <person name="Hochenegger N."/>
            <person name="Mach R.L."/>
            <person name="Mach-Aigner A.R."/>
            <person name="Javad Rahimi M."/>
            <person name="Salim K.A."/>
            <person name="Chan C.M."/>
            <person name="Lim L.B.L."/>
            <person name="Cai F."/>
            <person name="Druzhinina I.S."/>
            <person name="U'Ren J.M."/>
            <person name="Derntl C."/>
        </authorList>
    </citation>
    <scope>NUCLEOTIDE SEQUENCE</scope>
    <source>
        <strain evidence="2">TUCIM 5799</strain>
    </source>
</reference>
<comment type="caution">
    <text evidence="2">The sequence shown here is derived from an EMBL/GenBank/DDBJ whole genome shotgun (WGS) entry which is preliminary data.</text>
</comment>
<feature type="compositionally biased region" description="Basic and acidic residues" evidence="1">
    <location>
        <begin position="147"/>
        <end position="156"/>
    </location>
</feature>
<keyword evidence="3" id="KW-1185">Reference proteome</keyword>
<feature type="compositionally biased region" description="Polar residues" evidence="1">
    <location>
        <begin position="482"/>
        <end position="491"/>
    </location>
</feature>
<sequence length="623" mass="67031">MDSRFPVFREELYNVQMDVKQLHQIQGSHAERLARLEKLQANESAIKSAWNSPFPSAIGGTPQHGPIQLPPSDLFDDFDEQGQNLLGSLHLDTEDEPVRRGAASRANSVRFDESALQGSSWAQNGRQSGEFVPIRPGSGMGNMMERSLSHKSDGRHSSAGYSVHSAHSHHSVASGRGSSLGLDTNYATTGSEDDSPVEIAGPPPGFFVLGSVPAIVRCWLTENFAHDTLLYADICTGSQQSILDFSLVRELGLEDEIHKDLDGVHRLRLPVYLTEATVTHPSARNSGSDPPMPNIVTSFEVVNLEGTDTTESTTSLRVFIGSETLREHSADVLFSQNRMTLYGNEREKLSVPFIRPEDHGVYKHIRTSAILPEKIKLNANARPFVVGEPTQQPVDPPNGIGEKLDQDTQIPCPHSPESEAPSRPVEQDPGLVTEVDADRDSQNKVSNTSEGVSDQTSTNDHRGEGADDSHQHESPAGGIWSSWRQGPSANGETAPLSGYQPAGRARNMKVLKPSKSNSSTSARTGASYEPPPPHRASAESRRKSQPPTEVAATPTGVLRWKSDKPSTSSVSEIKPAVAPAVRDTRSVSAASTPRTSANPVGGASAFSWMTPASKPKGPAAAAD</sequence>
<accession>A0A9P9WYT1</accession>
<evidence type="ECO:0000313" key="3">
    <source>
        <dbReference type="Proteomes" id="UP000829685"/>
    </source>
</evidence>